<dbReference type="OrthoDB" id="9775764at2"/>
<dbReference type="EMBL" id="CP015518">
    <property type="protein sequence ID" value="APG25972.1"/>
    <property type="molecule type" value="Genomic_DNA"/>
</dbReference>
<accession>A0A1L3GJ55</accession>
<dbReference type="STRING" id="29542.A6070_07895"/>
<dbReference type="Pfam" id="PF01257">
    <property type="entry name" value="2Fe-2S_thioredx"/>
    <property type="match status" value="1"/>
</dbReference>
<reference evidence="1 2" key="1">
    <citation type="journal article" date="2017" name="Genome Announc.">
        <title>Complete Genome Sequences of Two Acetylene-Fermenting Pelobacter acetylenicus Strains.</title>
        <authorList>
            <person name="Sutton J.M."/>
            <person name="Baesman S.M."/>
            <person name="Fierst J.L."/>
            <person name="Poret-Peterson A.T."/>
            <person name="Oremland R.S."/>
            <person name="Dunlap D.S."/>
            <person name="Akob D.M."/>
        </authorList>
    </citation>
    <scope>NUCLEOTIDE SEQUENCE [LARGE SCALE GENOMIC DNA]</scope>
    <source>
        <strain evidence="1 2">DSM 3247</strain>
    </source>
</reference>
<proteinExistence type="predicted"/>
<dbReference type="KEGG" id="pace:A6070_07895"/>
<evidence type="ECO:0000313" key="1">
    <source>
        <dbReference type="EMBL" id="APG25972.1"/>
    </source>
</evidence>
<protein>
    <submittedName>
        <fullName evidence="1">NADH dehydrogenase</fullName>
    </submittedName>
</protein>
<evidence type="ECO:0000313" key="2">
    <source>
        <dbReference type="Proteomes" id="UP000182264"/>
    </source>
</evidence>
<dbReference type="Proteomes" id="UP000182264">
    <property type="component" value="Chromosome"/>
</dbReference>
<dbReference type="InterPro" id="IPR036249">
    <property type="entry name" value="Thioredoxin-like_sf"/>
</dbReference>
<dbReference type="Gene3D" id="3.40.30.10">
    <property type="entry name" value="Glutaredoxin"/>
    <property type="match status" value="1"/>
</dbReference>
<dbReference type="CDD" id="cd02980">
    <property type="entry name" value="TRX_Fd_family"/>
    <property type="match status" value="1"/>
</dbReference>
<dbReference type="SUPFAM" id="SSF52833">
    <property type="entry name" value="Thioredoxin-like"/>
    <property type="match status" value="1"/>
</dbReference>
<name>A0A1L3GJ55_SYNAC</name>
<dbReference type="AlphaFoldDB" id="A0A1L3GJ55"/>
<sequence>MKKQIVICMGSSCFSRGNDRNLEIIETFIAEHKMEHQIDLRGARCEDSCDRGPILKIDDKVFFHANKADLIKILEEQLLGDDGSTPAGS</sequence>
<organism evidence="1 2">
    <name type="scientific">Syntrophotalea acetylenica</name>
    <name type="common">Pelobacter acetylenicus</name>
    <dbReference type="NCBI Taxonomy" id="29542"/>
    <lineage>
        <taxon>Bacteria</taxon>
        <taxon>Pseudomonadati</taxon>
        <taxon>Thermodesulfobacteriota</taxon>
        <taxon>Desulfuromonadia</taxon>
        <taxon>Desulfuromonadales</taxon>
        <taxon>Syntrophotaleaceae</taxon>
        <taxon>Syntrophotalea</taxon>
    </lineage>
</organism>
<dbReference type="RefSeq" id="WP_072287813.1">
    <property type="nucleotide sequence ID" value="NZ_CP015455.1"/>
</dbReference>
<gene>
    <name evidence="1" type="ORF">A7E75_13870</name>
</gene>
<keyword evidence="2" id="KW-1185">Reference proteome</keyword>